<protein>
    <submittedName>
        <fullName evidence="1">Uncharacterized protein</fullName>
    </submittedName>
</protein>
<dbReference type="AlphaFoldDB" id="A0A6L9Q8F5"/>
<evidence type="ECO:0000313" key="1">
    <source>
        <dbReference type="EMBL" id="NEA21711.1"/>
    </source>
</evidence>
<sequence>MALNTVKRFPWVDNPEQMRRALNTVPRLSIERLDVGDVGGRDAYDQRQHLGVGQDVKFAAPLGGFVQEQAR</sequence>
<dbReference type="Proteomes" id="UP000475532">
    <property type="component" value="Unassembled WGS sequence"/>
</dbReference>
<accession>A0A6L9Q8F5</accession>
<dbReference type="RefSeq" id="WP_163053323.1">
    <property type="nucleotide sequence ID" value="NZ_JAAGLI010000112.1"/>
</dbReference>
<evidence type="ECO:0000313" key="2">
    <source>
        <dbReference type="Proteomes" id="UP000475532"/>
    </source>
</evidence>
<proteinExistence type="predicted"/>
<comment type="caution">
    <text evidence="1">The sequence shown here is derived from an EMBL/GenBank/DDBJ whole genome shotgun (WGS) entry which is preliminary data.</text>
</comment>
<organism evidence="1 2">
    <name type="scientific">Actinomadura bangladeshensis</name>
    <dbReference type="NCBI Taxonomy" id="453573"/>
    <lineage>
        <taxon>Bacteria</taxon>
        <taxon>Bacillati</taxon>
        <taxon>Actinomycetota</taxon>
        <taxon>Actinomycetes</taxon>
        <taxon>Streptosporangiales</taxon>
        <taxon>Thermomonosporaceae</taxon>
        <taxon>Actinomadura</taxon>
    </lineage>
</organism>
<gene>
    <name evidence="1" type="ORF">G3I70_04250</name>
</gene>
<dbReference type="EMBL" id="JAAGLI010000112">
    <property type="protein sequence ID" value="NEA21711.1"/>
    <property type="molecule type" value="Genomic_DNA"/>
</dbReference>
<reference evidence="1 2" key="1">
    <citation type="submission" date="2020-01" db="EMBL/GenBank/DDBJ databases">
        <title>Insect and environment-associated Actinomycetes.</title>
        <authorList>
            <person name="Currrie C."/>
            <person name="Chevrette M."/>
            <person name="Carlson C."/>
            <person name="Stubbendieck R."/>
            <person name="Wendt-Pienkowski E."/>
        </authorList>
    </citation>
    <scope>NUCLEOTIDE SEQUENCE [LARGE SCALE GENOMIC DNA]</scope>
    <source>
        <strain evidence="1 2">SID10258</strain>
    </source>
</reference>
<name>A0A6L9Q8F5_9ACTN</name>